<gene>
    <name evidence="1" type="ORF">BDN72DRAFT_301732</name>
</gene>
<dbReference type="Proteomes" id="UP000308600">
    <property type="component" value="Unassembled WGS sequence"/>
</dbReference>
<reference evidence="1 2" key="1">
    <citation type="journal article" date="2019" name="Nat. Ecol. Evol.">
        <title>Megaphylogeny resolves global patterns of mushroom evolution.</title>
        <authorList>
            <person name="Varga T."/>
            <person name="Krizsan K."/>
            <person name="Foldi C."/>
            <person name="Dima B."/>
            <person name="Sanchez-Garcia M."/>
            <person name="Sanchez-Ramirez S."/>
            <person name="Szollosi G.J."/>
            <person name="Szarkandi J.G."/>
            <person name="Papp V."/>
            <person name="Albert L."/>
            <person name="Andreopoulos W."/>
            <person name="Angelini C."/>
            <person name="Antonin V."/>
            <person name="Barry K.W."/>
            <person name="Bougher N.L."/>
            <person name="Buchanan P."/>
            <person name="Buyck B."/>
            <person name="Bense V."/>
            <person name="Catcheside P."/>
            <person name="Chovatia M."/>
            <person name="Cooper J."/>
            <person name="Damon W."/>
            <person name="Desjardin D."/>
            <person name="Finy P."/>
            <person name="Geml J."/>
            <person name="Haridas S."/>
            <person name="Hughes K."/>
            <person name="Justo A."/>
            <person name="Karasinski D."/>
            <person name="Kautmanova I."/>
            <person name="Kiss B."/>
            <person name="Kocsube S."/>
            <person name="Kotiranta H."/>
            <person name="LaButti K.M."/>
            <person name="Lechner B.E."/>
            <person name="Liimatainen K."/>
            <person name="Lipzen A."/>
            <person name="Lukacs Z."/>
            <person name="Mihaltcheva S."/>
            <person name="Morgado L.N."/>
            <person name="Niskanen T."/>
            <person name="Noordeloos M.E."/>
            <person name="Ohm R.A."/>
            <person name="Ortiz-Santana B."/>
            <person name="Ovrebo C."/>
            <person name="Racz N."/>
            <person name="Riley R."/>
            <person name="Savchenko A."/>
            <person name="Shiryaev A."/>
            <person name="Soop K."/>
            <person name="Spirin V."/>
            <person name="Szebenyi C."/>
            <person name="Tomsovsky M."/>
            <person name="Tulloss R.E."/>
            <person name="Uehling J."/>
            <person name="Grigoriev I.V."/>
            <person name="Vagvolgyi C."/>
            <person name="Papp T."/>
            <person name="Martin F.M."/>
            <person name="Miettinen O."/>
            <person name="Hibbett D.S."/>
            <person name="Nagy L.G."/>
        </authorList>
    </citation>
    <scope>NUCLEOTIDE SEQUENCE [LARGE SCALE GENOMIC DNA]</scope>
    <source>
        <strain evidence="1 2">NL-1719</strain>
    </source>
</reference>
<keyword evidence="2" id="KW-1185">Reference proteome</keyword>
<sequence length="693" mass="70789">MCALTAILSIGMPPSQTSSPFEIKAHAFTAIPHPMGTLALSSTYLTNPNFQLDELESLLSSRFLSEGPDFVPTLMKNQAQRSSLMTTASSPGGMGIPNPGNTSAAAGVVSGSPGTAAGRAFPTSFQSKSKSPPESIADRFIITARVPPQSHDPTSQPNTTDLPRLGTMHARHASNPSPYTSGTSTSAFPVKDEGPYSRPPSALSIARIRRESAGTGDLPNSPSASTFSSPGTGGPASTTPLPIRRPHISGGVNPFKSNTLSSPSSLHSSSPRGSPLGGITTTPNIGSTGRASPAPRVPHSPIGLGIGSPATSNRPSPPFTPSSLGDRRSNASAEGGEEGMMGARPVPARKRYSSSFGHRYAPAGSPASGTGVAGPGSEGSAGSGGGMAAAMVERKDGSFLATNTDEDDISIFVHDIDSRKPLSGRHRLDREKQQGDEELLLALRRATLEDEAGQEGAIDDRHDDHGTQRQLGKLPLGAGGSPESGVPQLHDRFARQPLGADDGIRRRPLAPSGLGVVIGAKMATASGSGSNPLLTPTPDSLTPRTTAIVGSPPGVVLTNQADIDEKLRRMNENFFTSLEGLGSGKDRSQRSGNETGRGGHSSVGLLGHGHGGGGSDGDGVGSAITDSAGGMGTSGSASGSGSGSGGSDAEAVFGRRYPLGKPFVERRRHISTSDSTTGSIGMGSQEVIGRMEF</sequence>
<evidence type="ECO:0000313" key="2">
    <source>
        <dbReference type="Proteomes" id="UP000308600"/>
    </source>
</evidence>
<dbReference type="EMBL" id="ML208507">
    <property type="protein sequence ID" value="TFK63743.1"/>
    <property type="molecule type" value="Genomic_DNA"/>
</dbReference>
<protein>
    <submittedName>
        <fullName evidence="1">Uncharacterized protein</fullName>
    </submittedName>
</protein>
<proteinExistence type="predicted"/>
<accession>A0ACD3ACY4</accession>
<name>A0ACD3ACY4_9AGAR</name>
<organism evidence="1 2">
    <name type="scientific">Pluteus cervinus</name>
    <dbReference type="NCBI Taxonomy" id="181527"/>
    <lineage>
        <taxon>Eukaryota</taxon>
        <taxon>Fungi</taxon>
        <taxon>Dikarya</taxon>
        <taxon>Basidiomycota</taxon>
        <taxon>Agaricomycotina</taxon>
        <taxon>Agaricomycetes</taxon>
        <taxon>Agaricomycetidae</taxon>
        <taxon>Agaricales</taxon>
        <taxon>Pluteineae</taxon>
        <taxon>Pluteaceae</taxon>
        <taxon>Pluteus</taxon>
    </lineage>
</organism>
<evidence type="ECO:0000313" key="1">
    <source>
        <dbReference type="EMBL" id="TFK63743.1"/>
    </source>
</evidence>